<dbReference type="PROSITE" id="PS50097">
    <property type="entry name" value="BTB"/>
    <property type="match status" value="1"/>
</dbReference>
<dbReference type="InterPro" id="IPR000210">
    <property type="entry name" value="BTB/POZ_dom"/>
</dbReference>
<dbReference type="EMBL" id="UYJE01005164">
    <property type="protein sequence ID" value="VDI34607.1"/>
    <property type="molecule type" value="Genomic_DNA"/>
</dbReference>
<reference evidence="2" key="1">
    <citation type="submission" date="2018-11" db="EMBL/GenBank/DDBJ databases">
        <authorList>
            <person name="Alioto T."/>
            <person name="Alioto T."/>
        </authorList>
    </citation>
    <scope>NUCLEOTIDE SEQUENCE</scope>
</reference>
<dbReference type="SMART" id="SM00225">
    <property type="entry name" value="BTB"/>
    <property type="match status" value="1"/>
</dbReference>
<dbReference type="AlphaFoldDB" id="A0A8B6EID1"/>
<evidence type="ECO:0000313" key="2">
    <source>
        <dbReference type="EMBL" id="VDI34607.1"/>
    </source>
</evidence>
<dbReference type="PANTHER" id="PTHR22744:SF17">
    <property type="entry name" value="BTB DOMAIN-CONTAINING PROTEIN"/>
    <property type="match status" value="1"/>
</dbReference>
<dbReference type="OrthoDB" id="6161449at2759"/>
<dbReference type="Gene3D" id="3.30.710.10">
    <property type="entry name" value="Potassium Channel Kv1.1, Chain A"/>
    <property type="match status" value="1"/>
</dbReference>
<comment type="caution">
    <text evidence="2">The sequence shown here is derived from an EMBL/GenBank/DDBJ whole genome shotgun (WGS) entry which is preliminary data.</text>
</comment>
<sequence length="252" mass="29326">MQESGCSVDRVQIRTDQIVRSSEDEGSINSLEDLQELTTAEENLVSPFNEPNIVLVFGKRKLYLQKEQLTDISPVFEAMFSSKLPEESMKEIHLPDKKLSHFVHFLRFLSPGFEDELTEATVHHMLLLAEEYQTDDFKFRIEKFLIRDVLSKSDLITSVQIIAKILEAEKYKLTGYLTACIDVASRKKSHRLTKQSEFEKISQNTQLKIGFKRMENIDRICNKAIHSGYMSRQNKLYMMNLGKYLKPYMKDN</sequence>
<dbReference type="SUPFAM" id="SSF54695">
    <property type="entry name" value="POZ domain"/>
    <property type="match status" value="1"/>
</dbReference>
<dbReference type="Pfam" id="PF00651">
    <property type="entry name" value="BTB"/>
    <property type="match status" value="1"/>
</dbReference>
<organism evidence="2 3">
    <name type="scientific">Mytilus galloprovincialis</name>
    <name type="common">Mediterranean mussel</name>
    <dbReference type="NCBI Taxonomy" id="29158"/>
    <lineage>
        <taxon>Eukaryota</taxon>
        <taxon>Metazoa</taxon>
        <taxon>Spiralia</taxon>
        <taxon>Lophotrochozoa</taxon>
        <taxon>Mollusca</taxon>
        <taxon>Bivalvia</taxon>
        <taxon>Autobranchia</taxon>
        <taxon>Pteriomorphia</taxon>
        <taxon>Mytilida</taxon>
        <taxon>Mytiloidea</taxon>
        <taxon>Mytilidae</taxon>
        <taxon>Mytilinae</taxon>
        <taxon>Mytilus</taxon>
    </lineage>
</organism>
<dbReference type="InterPro" id="IPR011333">
    <property type="entry name" value="SKP1/BTB/POZ_sf"/>
</dbReference>
<protein>
    <recommendedName>
        <fullName evidence="1">BTB domain-containing protein</fullName>
    </recommendedName>
</protein>
<keyword evidence="3" id="KW-1185">Reference proteome</keyword>
<dbReference type="CDD" id="cd18186">
    <property type="entry name" value="BTB_POZ_ZBTB_KLHL-like"/>
    <property type="match status" value="1"/>
</dbReference>
<dbReference type="Proteomes" id="UP000596742">
    <property type="component" value="Unassembled WGS sequence"/>
</dbReference>
<feature type="domain" description="BTB" evidence="1">
    <location>
        <begin position="51"/>
        <end position="112"/>
    </location>
</feature>
<evidence type="ECO:0000313" key="3">
    <source>
        <dbReference type="Proteomes" id="UP000596742"/>
    </source>
</evidence>
<evidence type="ECO:0000259" key="1">
    <source>
        <dbReference type="PROSITE" id="PS50097"/>
    </source>
</evidence>
<gene>
    <name evidence="2" type="ORF">MGAL_10B041458</name>
</gene>
<dbReference type="PANTHER" id="PTHR22744">
    <property type="entry name" value="HELIX LOOP HELIX PROTEIN 21-RELATED"/>
    <property type="match status" value="1"/>
</dbReference>
<proteinExistence type="predicted"/>
<accession>A0A8B6EID1</accession>
<name>A0A8B6EID1_MYTGA</name>